<organism evidence="7 8">
    <name type="scientific">Glutinoglossum americanum</name>
    <dbReference type="NCBI Taxonomy" id="1670608"/>
    <lineage>
        <taxon>Eukaryota</taxon>
        <taxon>Fungi</taxon>
        <taxon>Dikarya</taxon>
        <taxon>Ascomycota</taxon>
        <taxon>Pezizomycotina</taxon>
        <taxon>Geoglossomycetes</taxon>
        <taxon>Geoglossales</taxon>
        <taxon>Geoglossaceae</taxon>
        <taxon>Glutinoglossum</taxon>
    </lineage>
</organism>
<dbReference type="PANTHER" id="PTHR12894">
    <property type="entry name" value="CNH DOMAIN CONTAINING"/>
    <property type="match status" value="1"/>
</dbReference>
<dbReference type="Proteomes" id="UP000698800">
    <property type="component" value="Unassembled WGS sequence"/>
</dbReference>
<gene>
    <name evidence="7" type="ORF">FGG08_000105</name>
</gene>
<proteinExistence type="predicted"/>
<keyword evidence="4" id="KW-0653">Protein transport</keyword>
<dbReference type="PANTHER" id="PTHR12894:SF27">
    <property type="entry name" value="TRANSFORMING GROWTH FACTOR-BETA RECEPTOR-ASSOCIATED PROTEIN 1"/>
    <property type="match status" value="1"/>
</dbReference>
<comment type="caution">
    <text evidence="7">The sequence shown here is derived from an EMBL/GenBank/DDBJ whole genome shotgun (WGS) entry which is preliminary data.</text>
</comment>
<evidence type="ECO:0000313" key="8">
    <source>
        <dbReference type="Proteomes" id="UP000698800"/>
    </source>
</evidence>
<evidence type="ECO:0000256" key="2">
    <source>
        <dbReference type="ARBA" id="ARBA00022448"/>
    </source>
</evidence>
<evidence type="ECO:0000256" key="5">
    <source>
        <dbReference type="SAM" id="MobiDB-lite"/>
    </source>
</evidence>
<sequence>MAGVSRKRKRSSGTEAGPYVLQSLADDLPLAAESGDASEIGINCVEFWEQSDNLEGNLYVGTSAAEILHFVLIPPEPSDALSRPTPILASRLQPPFTASSLPHSHSGIQQILLLPKVNKACVLCNGTLTFYALPELSPAFAQTKVANCSWVGGVDLDVEDDVGTRDDGVVIMILVRNKIRLVRVTEEVRVVKDIGFPASTLAIRRSNFACVATAHSYALLDVNQSRKIPLFPISSLDAGVAVGGEAEDISSTSGPAISRRVSSAHPSQSGTHIDNRGHGRSTSLGTFVGSLGRRQESPNPSSRLRSGLETPDRGEASSPALAVSPERPPERGTSPVKRTISPNKPLPPPPPAESGNEANKPGKPTIPQAVLLEPHIVSPTPTEFLLTTGTGLSDPGVGIFVNLDGDVSRGTLEFERYPETLVVDGQGQWVGSESGTNDDGEEGYTLAVMERDVRLGGGRGIEIQRWDSESEPVKEWIEIAPSSTHLEGGPSQSVPKKVGLRKVAGRGEISIPEVGDKLRLVRLRLGGSSGEASPASFDSSDSRTKASVERVTKEMELFESRTFTESEKEKPLEKGWEAAKNKQEEEIGRRFGKLQSRVVAWSGNRIWWIVRNPLVIRLDTRLEVARPAETENDNDAHLDRSQVITVLNSIRGQELRTGTGPLSLSYIREKAGLLLFTGLIVASYAGIAITEEDKRATEDALLENNIDPRVVLATIPMLREEVLEGPKGIWVFGGVKEVYEHSSLNTHVARSNVQTGERLDPEILSIIKRYLIAWRRKKGYGSVGVEDEKEAFRTVDAALLRVLLILDRSSPAGYGLVPSIRAELYDLVDKGVDCFDRAVVLLEGFGRLYVLSRLYQSRKLSGDVLGTWRRIIESGQDNGGEFVDGETEVRKYLVRIKDTALVQEYGAWLARRNPKLGVQVFADDKSRVKLEPAQVVKILKEKAPDAVKEYLEYLVFGKNKNAQYANDLIAFYLDTVLTVLSTSEAARDLLSRSYETYRALKPPKPTYQQFITENAIAEEWWRNRLRLLELLGRTHGAASAYNVSTILKRLSPYEKELVPEMIILDGRQGRHEQALRLLTHNLGDYDTAINYCLLGGTSIFHPPPSTPAKEANVTREDQATLFGHLLTEFLRIEDVSDRVEQTGGLLERFGGWFDVGYVLGVIPDSWSIELLSGFIISALRRLVREKSETMVAKALSGAENLKITAEFVSRCDDVGPSMELPG</sequence>
<dbReference type="GO" id="GO:0015031">
    <property type="term" value="P:protein transport"/>
    <property type="evidence" value="ECO:0007669"/>
    <property type="project" value="UniProtKB-KW"/>
</dbReference>
<feature type="domain" description="CNH" evidence="6">
    <location>
        <begin position="39"/>
        <end position="468"/>
    </location>
</feature>
<keyword evidence="3" id="KW-0963">Cytoplasm</keyword>
<evidence type="ECO:0000256" key="4">
    <source>
        <dbReference type="ARBA" id="ARBA00022927"/>
    </source>
</evidence>
<dbReference type="GO" id="GO:0034058">
    <property type="term" value="P:endosomal vesicle fusion"/>
    <property type="evidence" value="ECO:0007669"/>
    <property type="project" value="TreeGrafter"/>
</dbReference>
<accession>A0A9P8L1S2</accession>
<evidence type="ECO:0000259" key="6">
    <source>
        <dbReference type="PROSITE" id="PS50219"/>
    </source>
</evidence>
<evidence type="ECO:0000256" key="1">
    <source>
        <dbReference type="ARBA" id="ARBA00004496"/>
    </source>
</evidence>
<dbReference type="GO" id="GO:0006914">
    <property type="term" value="P:autophagy"/>
    <property type="evidence" value="ECO:0007669"/>
    <property type="project" value="TreeGrafter"/>
</dbReference>
<evidence type="ECO:0000313" key="7">
    <source>
        <dbReference type="EMBL" id="KAH0547847.1"/>
    </source>
</evidence>
<dbReference type="EMBL" id="JAGHQL010000001">
    <property type="protein sequence ID" value="KAH0547847.1"/>
    <property type="molecule type" value="Genomic_DNA"/>
</dbReference>
<dbReference type="InterPro" id="IPR001180">
    <property type="entry name" value="CNH_dom"/>
</dbReference>
<feature type="compositionally biased region" description="Polar residues" evidence="5">
    <location>
        <begin position="249"/>
        <end position="272"/>
    </location>
</feature>
<dbReference type="InterPro" id="IPR032914">
    <property type="entry name" value="Vam6/VPS39/TRAP1"/>
</dbReference>
<protein>
    <recommendedName>
        <fullName evidence="6">CNH domain-containing protein</fullName>
    </recommendedName>
</protein>
<dbReference type="PROSITE" id="PS50219">
    <property type="entry name" value="CNH"/>
    <property type="match status" value="1"/>
</dbReference>
<dbReference type="GO" id="GO:0016020">
    <property type="term" value="C:membrane"/>
    <property type="evidence" value="ECO:0007669"/>
    <property type="project" value="TreeGrafter"/>
</dbReference>
<dbReference type="OrthoDB" id="5325112at2759"/>
<keyword evidence="8" id="KW-1185">Reference proteome</keyword>
<name>A0A9P8L1S2_9PEZI</name>
<evidence type="ECO:0000256" key="3">
    <source>
        <dbReference type="ARBA" id="ARBA00022490"/>
    </source>
</evidence>
<dbReference type="AlphaFoldDB" id="A0A9P8L1S2"/>
<reference evidence="7" key="1">
    <citation type="submission" date="2021-03" db="EMBL/GenBank/DDBJ databases">
        <title>Comparative genomics and phylogenomic investigation of the class Geoglossomycetes provide insights into ecological specialization and systematics.</title>
        <authorList>
            <person name="Melie T."/>
            <person name="Pirro S."/>
            <person name="Miller A.N."/>
            <person name="Quandt A."/>
        </authorList>
    </citation>
    <scope>NUCLEOTIDE SEQUENCE</scope>
    <source>
        <strain evidence="7">GBOQ0MN5Z8</strain>
    </source>
</reference>
<dbReference type="GO" id="GO:0005737">
    <property type="term" value="C:cytoplasm"/>
    <property type="evidence" value="ECO:0007669"/>
    <property type="project" value="UniProtKB-SubCell"/>
</dbReference>
<keyword evidence="2" id="KW-0813">Transport</keyword>
<feature type="region of interest" description="Disordered" evidence="5">
    <location>
        <begin position="246"/>
        <end position="366"/>
    </location>
</feature>
<comment type="subcellular location">
    <subcellularLocation>
        <location evidence="1">Cytoplasm</location>
    </subcellularLocation>
</comment>